<reference evidence="5" key="2">
    <citation type="journal article" date="2019" name="MicrobiologyOpen">
        <title>High-quality draft genome sequence of Gaiella occulta isolated from a 150 meter deep mineral water borehole and comparison with the genome sequences of other deep-branching lineages of the phylum Actinobacteria.</title>
        <authorList>
            <person name="Severino R."/>
            <person name="Froufe H.J.C."/>
            <person name="Barroso C."/>
            <person name="Albuquerque L."/>
            <person name="Lobo-da-Cunha A."/>
            <person name="da Costa M.S."/>
            <person name="Egas C."/>
        </authorList>
    </citation>
    <scope>NUCLEOTIDE SEQUENCE [LARGE SCALE GENOMIC DNA]</scope>
    <source>
        <strain evidence="5">F2-233</strain>
    </source>
</reference>
<reference evidence="4 5" key="1">
    <citation type="submission" date="2018-07" db="EMBL/GenBank/DDBJ databases">
        <title>High-quality-draft genome sequence of Gaiella occulta.</title>
        <authorList>
            <person name="Severino R."/>
            <person name="Froufe H.J.C."/>
            <person name="Rainey F.A."/>
            <person name="Barroso C."/>
            <person name="Albuquerque L."/>
            <person name="Lobo-Da-Cunha A."/>
            <person name="Da Costa M.S."/>
            <person name="Egas C."/>
        </authorList>
    </citation>
    <scope>NUCLEOTIDE SEQUENCE [LARGE SCALE GENOMIC DNA]</scope>
    <source>
        <strain evidence="4 5">F2-233</strain>
    </source>
</reference>
<dbReference type="Gene3D" id="3.40.50.2000">
    <property type="entry name" value="Glycogen Phosphorylase B"/>
    <property type="match status" value="2"/>
</dbReference>
<organism evidence="4 5">
    <name type="scientific">Gaiella occulta</name>
    <dbReference type="NCBI Taxonomy" id="1002870"/>
    <lineage>
        <taxon>Bacteria</taxon>
        <taxon>Bacillati</taxon>
        <taxon>Actinomycetota</taxon>
        <taxon>Thermoleophilia</taxon>
        <taxon>Gaiellales</taxon>
        <taxon>Gaiellaceae</taxon>
        <taxon>Gaiella</taxon>
    </lineage>
</organism>
<evidence type="ECO:0000259" key="3">
    <source>
        <dbReference type="Pfam" id="PF13439"/>
    </source>
</evidence>
<proteinExistence type="predicted"/>
<evidence type="ECO:0000256" key="2">
    <source>
        <dbReference type="ARBA" id="ARBA00022679"/>
    </source>
</evidence>
<dbReference type="Pfam" id="PF13439">
    <property type="entry name" value="Glyco_transf_4"/>
    <property type="match status" value="1"/>
</dbReference>
<dbReference type="OrthoDB" id="5240531at2"/>
<keyword evidence="5" id="KW-1185">Reference proteome</keyword>
<feature type="domain" description="Glycosyltransferase subfamily 4-like N-terminal" evidence="3">
    <location>
        <begin position="15"/>
        <end position="186"/>
    </location>
</feature>
<dbReference type="AlphaFoldDB" id="A0A7M2Z2J3"/>
<dbReference type="RefSeq" id="WP_114795032.1">
    <property type="nucleotide sequence ID" value="NZ_QQZY01000001.1"/>
</dbReference>
<protein>
    <submittedName>
        <fullName evidence="4">Glycosyltransferase</fullName>
    </submittedName>
</protein>
<accession>A0A7M2Z2J3</accession>
<keyword evidence="1" id="KW-0328">Glycosyltransferase</keyword>
<evidence type="ECO:0000313" key="4">
    <source>
        <dbReference type="EMBL" id="RDI76202.1"/>
    </source>
</evidence>
<dbReference type="PANTHER" id="PTHR45947:SF3">
    <property type="entry name" value="SULFOQUINOVOSYL TRANSFERASE SQD2"/>
    <property type="match status" value="1"/>
</dbReference>
<comment type="caution">
    <text evidence="4">The sequence shown here is derived from an EMBL/GenBank/DDBJ whole genome shotgun (WGS) entry which is preliminary data.</text>
</comment>
<dbReference type="Proteomes" id="UP000254134">
    <property type="component" value="Unassembled WGS sequence"/>
</dbReference>
<dbReference type="GO" id="GO:0016757">
    <property type="term" value="F:glycosyltransferase activity"/>
    <property type="evidence" value="ECO:0007669"/>
    <property type="project" value="UniProtKB-KW"/>
</dbReference>
<dbReference type="Pfam" id="PF13692">
    <property type="entry name" value="Glyco_trans_1_4"/>
    <property type="match status" value="1"/>
</dbReference>
<name>A0A7M2Z2J3_9ACTN</name>
<dbReference type="GO" id="GO:1901137">
    <property type="term" value="P:carbohydrate derivative biosynthetic process"/>
    <property type="evidence" value="ECO:0007669"/>
    <property type="project" value="UniProtKB-ARBA"/>
</dbReference>
<dbReference type="SUPFAM" id="SSF53756">
    <property type="entry name" value="UDP-Glycosyltransferase/glycogen phosphorylase"/>
    <property type="match status" value="1"/>
</dbReference>
<dbReference type="PANTHER" id="PTHR45947">
    <property type="entry name" value="SULFOQUINOVOSYL TRANSFERASE SQD2"/>
    <property type="match status" value="1"/>
</dbReference>
<evidence type="ECO:0000313" key="5">
    <source>
        <dbReference type="Proteomes" id="UP000254134"/>
    </source>
</evidence>
<gene>
    <name evidence="4" type="ORF">Gocc_0621</name>
</gene>
<sequence>MKIAIVSDYYYPQLGGITEHVHGQATELTRRGHEVTVITPRLAVTPRTVDGDDLPARAFEVVNAGTAFPFYVNGSETLVTLGAGLPYALERLFRQRPFDVLHVHNPFGWMLPLTAIRRSRAPVTVGTFHSVVPGGYRLLRASSRPLRRVFRRLDASISVSDAVIESMQPHFPEIAFTTIPNGIDTAFFSPDAEPIAALAQKRTIVFVGRFDPRNGVKHMIGAFSELRRARDDVQLVVVGDGPLRPLVERMVPDGLRGEVIFAGRVNRLRPRYLASAEILCTPCSLASFGMVVLEGMSAGLPVVASRLPGFELVMRDGVDGVMVDRADDEAGFAAALGMLLDDPALAARMGAAGRARALASFSWQLVAERLEGLYEGLLEGEAERVPAAPVPVAA</sequence>
<keyword evidence="2 4" id="KW-0808">Transferase</keyword>
<dbReference type="InterPro" id="IPR050194">
    <property type="entry name" value="Glycosyltransferase_grp1"/>
</dbReference>
<evidence type="ECO:0000256" key="1">
    <source>
        <dbReference type="ARBA" id="ARBA00022676"/>
    </source>
</evidence>
<dbReference type="EMBL" id="QQZY01000001">
    <property type="protein sequence ID" value="RDI76202.1"/>
    <property type="molecule type" value="Genomic_DNA"/>
</dbReference>
<dbReference type="CDD" id="cd03801">
    <property type="entry name" value="GT4_PimA-like"/>
    <property type="match status" value="1"/>
</dbReference>
<dbReference type="InterPro" id="IPR028098">
    <property type="entry name" value="Glyco_trans_4-like_N"/>
</dbReference>